<comment type="caution">
    <text evidence="1">The sequence shown here is derived from an EMBL/GenBank/DDBJ whole genome shotgun (WGS) entry which is preliminary data.</text>
</comment>
<name>A0ABV1LUK6_9BURK</name>
<dbReference type="Pfam" id="PF04365">
    <property type="entry name" value="BrnT_toxin"/>
    <property type="match status" value="1"/>
</dbReference>
<dbReference type="Proteomes" id="UP001469089">
    <property type="component" value="Unassembled WGS sequence"/>
</dbReference>
<dbReference type="EMBL" id="JAOALG010000002">
    <property type="protein sequence ID" value="MEQ5843013.1"/>
    <property type="molecule type" value="Genomic_DNA"/>
</dbReference>
<gene>
    <name evidence="1" type="ORF">N0A02_26515</name>
</gene>
<evidence type="ECO:0000313" key="1">
    <source>
        <dbReference type="EMBL" id="MEQ5843013.1"/>
    </source>
</evidence>
<sequence length="89" mass="10500">MEIEFDPAKDESNIRKHGISLARAAELDWNECWERCDDRADYGEARYVGLAPLDNRLYVVVYTERGNVMRVISLRKANQREYDDYVRQA</sequence>
<dbReference type="Gene3D" id="3.10.450.530">
    <property type="entry name" value="Ribonuclease toxin, BrnT, of type II toxin-antitoxin system"/>
    <property type="match status" value="1"/>
</dbReference>
<dbReference type="InterPro" id="IPR007460">
    <property type="entry name" value="BrnT_toxin"/>
</dbReference>
<dbReference type="InterPro" id="IPR038573">
    <property type="entry name" value="BrnT_sf"/>
</dbReference>
<accession>A0ABV1LUK6</accession>
<reference evidence="1 2" key="1">
    <citation type="journal article" date="2024" name="Chem. Sci.">
        <title>Discovery of a lagriamide polyketide by integrated genome mining, isotopic labeling, and untargeted metabolomics.</title>
        <authorList>
            <person name="Fergusson C.H."/>
            <person name="Saulog J."/>
            <person name="Paulo B.S."/>
            <person name="Wilson D.M."/>
            <person name="Liu D.Y."/>
            <person name="Morehouse N.J."/>
            <person name="Waterworth S."/>
            <person name="Barkei J."/>
            <person name="Gray C.A."/>
            <person name="Kwan J.C."/>
            <person name="Eustaquio A.S."/>
            <person name="Linington R.G."/>
        </authorList>
    </citation>
    <scope>NUCLEOTIDE SEQUENCE [LARGE SCALE GENOMIC DNA]</scope>
    <source>
        <strain evidence="1 2">RL17-338-BIF-B</strain>
    </source>
</reference>
<proteinExistence type="predicted"/>
<dbReference type="RefSeq" id="WP_349544755.1">
    <property type="nucleotide sequence ID" value="NZ_JAOALG010000002.1"/>
</dbReference>
<keyword evidence="2" id="KW-1185">Reference proteome</keyword>
<organism evidence="1 2">
    <name type="scientific">Paraburkholderia acidicola</name>
    <dbReference type="NCBI Taxonomy" id="1912599"/>
    <lineage>
        <taxon>Bacteria</taxon>
        <taxon>Pseudomonadati</taxon>
        <taxon>Pseudomonadota</taxon>
        <taxon>Betaproteobacteria</taxon>
        <taxon>Burkholderiales</taxon>
        <taxon>Burkholderiaceae</taxon>
        <taxon>Paraburkholderia</taxon>
    </lineage>
</organism>
<protein>
    <submittedName>
        <fullName evidence="1">BrnT family toxin</fullName>
    </submittedName>
</protein>
<evidence type="ECO:0000313" key="2">
    <source>
        <dbReference type="Proteomes" id="UP001469089"/>
    </source>
</evidence>